<sequence length="102" mass="12157">MHFETKHYLKHPVLVNRFAYILRVLNDFYGKNKSAKIRETEGFKQFKRDTYWLFTKLCPELTQTQESGMVEEFSYEGSQLSMKIFVKIIPKKELTSKTDLLV</sequence>
<name>E1A223_9CAUD</name>
<proteinExistence type="predicted"/>
<organism evidence="1 2">
    <name type="scientific">Aeromonas phage phiAS5</name>
    <dbReference type="NCBI Taxonomy" id="879630"/>
    <lineage>
        <taxon>Viruses</taxon>
        <taxon>Duplodnaviria</taxon>
        <taxon>Heunggongvirae</taxon>
        <taxon>Uroviricota</taxon>
        <taxon>Caudoviricetes</taxon>
        <taxon>Pantevenvirales</taxon>
        <taxon>Straboviridae</taxon>
        <taxon>Chrysonvirus</taxon>
        <taxon>Chrysonvirus as5</taxon>
    </lineage>
</organism>
<dbReference type="RefSeq" id="YP_003969558.1">
    <property type="nucleotide sequence ID" value="NC_014636.1"/>
</dbReference>
<reference evidence="1 2" key="1">
    <citation type="journal article" date="2012" name="Vet. Microbiol.">
        <title>Complete genome sequence and characterization of a broad-host range T4-like bacteriophage phiAS5 infecting Aeromonas salmonicida subsp. salmonicida.</title>
        <authorList>
            <person name="Kim J.H."/>
            <person name="Son J.S."/>
            <person name="Choi Y.J."/>
            <person name="Choresca C.H.Jr."/>
            <person name="Shin S.P."/>
            <person name="Han J.E."/>
            <person name="Jun J.W."/>
            <person name="Park S.C."/>
        </authorList>
    </citation>
    <scope>NUCLEOTIDE SEQUENCE [LARGE SCALE GENOMIC DNA]</scope>
</reference>
<accession>E1A223</accession>
<dbReference type="OrthoDB" id="28653at10239"/>
<protein>
    <submittedName>
        <fullName evidence="1">Uncharacterized protein</fullName>
    </submittedName>
</protein>
<dbReference type="EMBL" id="HM452126">
    <property type="protein sequence ID" value="ADM80112.1"/>
    <property type="molecule type" value="Genomic_DNA"/>
</dbReference>
<dbReference type="KEGG" id="vg:9861676"/>
<dbReference type="Proteomes" id="UP000002236">
    <property type="component" value="Segment"/>
</dbReference>
<evidence type="ECO:0000313" key="1">
    <source>
        <dbReference type="EMBL" id="ADM80112.1"/>
    </source>
</evidence>
<gene>
    <name evidence="1" type="ORF">phiAS5_ORF0269</name>
</gene>
<evidence type="ECO:0000313" key="2">
    <source>
        <dbReference type="Proteomes" id="UP000002236"/>
    </source>
</evidence>
<keyword evidence="2" id="KW-1185">Reference proteome</keyword>
<dbReference type="GeneID" id="9861676"/>